<feature type="region of interest" description="Disordered" evidence="1">
    <location>
        <begin position="134"/>
        <end position="184"/>
    </location>
</feature>
<sequence length="276" mass="31093">MHCCYQASYKTLRTAHTQFTCDIGTRTIVYRQERLHIVPTTGSIHELTRMVFELELVPSVGSRDRSCCETNGEELLAVRVLQTHVLHDHIHSQMGQSLDGRSQEVCTTVCIAVYSVTIIVTPLLIINTPHSLHSHLSQDSTSSRKTQHSPSHRLQSSIPQPLPIYSRAHTARRPTPPRRTAPCMYNLPSKIARYREDTGPRLVAGRYTPSGFAVDVERGLGMRVNGHDIYRTLATYRTSILEVRPTWAENLRFTNLRLHVRQPSSAQLSPAQAGPE</sequence>
<dbReference type="GeneID" id="13287660"/>
<evidence type="ECO:0000256" key="1">
    <source>
        <dbReference type="SAM" id="MobiDB-lite"/>
    </source>
</evidence>
<organism evidence="3">
    <name type="scientific">Leptosphaeria maculans (strain JN3 / isolate v23.1.3 / race Av1-4-5-6-7-8)</name>
    <name type="common">Blackleg fungus</name>
    <name type="synonym">Phoma lingam</name>
    <dbReference type="NCBI Taxonomy" id="985895"/>
    <lineage>
        <taxon>Eukaryota</taxon>
        <taxon>Fungi</taxon>
        <taxon>Dikarya</taxon>
        <taxon>Ascomycota</taxon>
        <taxon>Pezizomycotina</taxon>
        <taxon>Dothideomycetes</taxon>
        <taxon>Pleosporomycetidae</taxon>
        <taxon>Pleosporales</taxon>
        <taxon>Pleosporineae</taxon>
        <taxon>Leptosphaeriaceae</taxon>
        <taxon>Plenodomus</taxon>
        <taxon>Plenodomus lingam/Leptosphaeria maculans species complex</taxon>
    </lineage>
</organism>
<dbReference type="RefSeq" id="XP_003834646.1">
    <property type="nucleotide sequence ID" value="XM_003834598.1"/>
</dbReference>
<accession>E4ZJJ6</accession>
<name>E4ZJJ6_LEPMJ</name>
<evidence type="ECO:0000313" key="2">
    <source>
        <dbReference type="EMBL" id="CBX91281.1"/>
    </source>
</evidence>
<keyword evidence="3" id="KW-1185">Reference proteome</keyword>
<gene>
    <name evidence="2" type="ORF">LEMA_P067890.1</name>
</gene>
<evidence type="ECO:0000313" key="3">
    <source>
        <dbReference type="Proteomes" id="UP000002668"/>
    </source>
</evidence>
<proteinExistence type="predicted"/>
<reference evidence="3" key="1">
    <citation type="journal article" date="2011" name="Nat. Commun.">
        <title>Effector diversification within compartments of the Leptosphaeria maculans genome affected by Repeat-Induced Point mutations.</title>
        <authorList>
            <person name="Rouxel T."/>
            <person name="Grandaubert J."/>
            <person name="Hane J.K."/>
            <person name="Hoede C."/>
            <person name="van de Wouw A.P."/>
            <person name="Couloux A."/>
            <person name="Dominguez V."/>
            <person name="Anthouard V."/>
            <person name="Bally P."/>
            <person name="Bourras S."/>
            <person name="Cozijnsen A.J."/>
            <person name="Ciuffetti L.M."/>
            <person name="Degrave A."/>
            <person name="Dilmaghani A."/>
            <person name="Duret L."/>
            <person name="Fudal I."/>
            <person name="Goodwin S.B."/>
            <person name="Gout L."/>
            <person name="Glaser N."/>
            <person name="Linglin J."/>
            <person name="Kema G.H.J."/>
            <person name="Lapalu N."/>
            <person name="Lawrence C.B."/>
            <person name="May K."/>
            <person name="Meyer M."/>
            <person name="Ollivier B."/>
            <person name="Poulain J."/>
            <person name="Schoch C.L."/>
            <person name="Simon A."/>
            <person name="Spatafora J.W."/>
            <person name="Stachowiak A."/>
            <person name="Turgeon B.G."/>
            <person name="Tyler B.M."/>
            <person name="Vincent D."/>
            <person name="Weissenbach J."/>
            <person name="Amselem J."/>
            <person name="Quesneville H."/>
            <person name="Oliver R.P."/>
            <person name="Wincker P."/>
            <person name="Balesdent M.-H."/>
            <person name="Howlett B.J."/>
        </authorList>
    </citation>
    <scope>NUCLEOTIDE SEQUENCE [LARGE SCALE GENOMIC DNA]</scope>
    <source>
        <strain evidence="3">JN3 / isolate v23.1.3 / race Av1-4-5-6-7-8</strain>
    </source>
</reference>
<feature type="compositionally biased region" description="Polar residues" evidence="1">
    <location>
        <begin position="134"/>
        <end position="144"/>
    </location>
</feature>
<dbReference type="AlphaFoldDB" id="E4ZJJ6"/>
<dbReference type="InParanoid" id="E4ZJJ6"/>
<dbReference type="HOGENOM" id="CLU_1008559_0_0_1"/>
<protein>
    <submittedName>
        <fullName evidence="2">Predicted protein</fullName>
    </submittedName>
</protein>
<dbReference type="VEuPathDB" id="FungiDB:LEMA_P067890.1"/>
<dbReference type="EMBL" id="FP929072">
    <property type="protein sequence ID" value="CBX91281.1"/>
    <property type="molecule type" value="Genomic_DNA"/>
</dbReference>
<dbReference type="Proteomes" id="UP000002668">
    <property type="component" value="Genome"/>
</dbReference>